<keyword evidence="3" id="KW-1185">Reference proteome</keyword>
<dbReference type="GO" id="GO:0006508">
    <property type="term" value="P:proteolysis"/>
    <property type="evidence" value="ECO:0007669"/>
    <property type="project" value="InterPro"/>
</dbReference>
<organism evidence="2 3">
    <name type="scientific">Podila minutissima</name>
    <dbReference type="NCBI Taxonomy" id="64525"/>
    <lineage>
        <taxon>Eukaryota</taxon>
        <taxon>Fungi</taxon>
        <taxon>Fungi incertae sedis</taxon>
        <taxon>Mucoromycota</taxon>
        <taxon>Mortierellomycotina</taxon>
        <taxon>Mortierellomycetes</taxon>
        <taxon>Mortierellales</taxon>
        <taxon>Mortierellaceae</taxon>
        <taxon>Podila</taxon>
    </lineage>
</organism>
<feature type="domain" description="Peptidase M13 N-terminal" evidence="1">
    <location>
        <begin position="2"/>
        <end position="182"/>
    </location>
</feature>
<feature type="non-terminal residue" evidence="2">
    <location>
        <position position="182"/>
    </location>
</feature>
<dbReference type="SUPFAM" id="SSF55486">
    <property type="entry name" value="Metalloproteases ('zincins'), catalytic domain"/>
    <property type="match status" value="1"/>
</dbReference>
<dbReference type="Gene3D" id="1.10.1380.10">
    <property type="entry name" value="Neutral endopeptidase , domain2"/>
    <property type="match status" value="1"/>
</dbReference>
<evidence type="ECO:0000313" key="2">
    <source>
        <dbReference type="EMBL" id="KAF9308912.1"/>
    </source>
</evidence>
<dbReference type="EMBL" id="JAAAUY010002946">
    <property type="protein sequence ID" value="KAF9308912.1"/>
    <property type="molecule type" value="Genomic_DNA"/>
</dbReference>
<reference evidence="2" key="1">
    <citation type="journal article" date="2020" name="Fungal Divers.">
        <title>Resolving the Mortierellaceae phylogeny through synthesis of multi-gene phylogenetics and phylogenomics.</title>
        <authorList>
            <person name="Vandepol N."/>
            <person name="Liber J."/>
            <person name="Desiro A."/>
            <person name="Na H."/>
            <person name="Kennedy M."/>
            <person name="Barry K."/>
            <person name="Grigoriev I.V."/>
            <person name="Miller A.N."/>
            <person name="O'Donnell K."/>
            <person name="Stajich J.E."/>
            <person name="Bonito G."/>
        </authorList>
    </citation>
    <scope>NUCLEOTIDE SEQUENCE</scope>
    <source>
        <strain evidence="2">NVP1</strain>
    </source>
</reference>
<sequence>MALMQKSGMASLVEFDVGPDSNNPQQNVLRMFVRGPGKGVFQTPTVLALYQGIIAQMFQIVLGDEDVGNRTEPLTPTDINQEWLDAAKMVIDFETDFETLLANVGTDLVVNLATLEELNAMTPSVDWPLFVNEVLPAGVQYNRPIVVYGIDHQTTLETILNQTSTKALQYYFSWIVIKEFSP</sequence>
<gene>
    <name evidence="2" type="primary">ECE1</name>
    <name evidence="2" type="ORF">BG006_005232</name>
</gene>
<proteinExistence type="predicted"/>
<evidence type="ECO:0000313" key="3">
    <source>
        <dbReference type="Proteomes" id="UP000696485"/>
    </source>
</evidence>
<protein>
    <submittedName>
        <fullName evidence="2">Endothelin-converting enzyme 1</fullName>
    </submittedName>
</protein>
<accession>A0A9P5VG05</accession>
<dbReference type="InterPro" id="IPR042089">
    <property type="entry name" value="Peptidase_M13_dom_2"/>
</dbReference>
<dbReference type="Pfam" id="PF05649">
    <property type="entry name" value="Peptidase_M13_N"/>
    <property type="match status" value="1"/>
</dbReference>
<dbReference type="InterPro" id="IPR008753">
    <property type="entry name" value="Peptidase_M13_N"/>
</dbReference>
<name>A0A9P5VG05_9FUNG</name>
<dbReference type="Proteomes" id="UP000696485">
    <property type="component" value="Unassembled WGS sequence"/>
</dbReference>
<dbReference type="AlphaFoldDB" id="A0A9P5VG05"/>
<comment type="caution">
    <text evidence="2">The sequence shown here is derived from an EMBL/GenBank/DDBJ whole genome shotgun (WGS) entry which is preliminary data.</text>
</comment>
<evidence type="ECO:0000259" key="1">
    <source>
        <dbReference type="Pfam" id="PF05649"/>
    </source>
</evidence>